<proteinExistence type="predicted"/>
<organism evidence="1 2">
    <name type="scientific">Elsinoe australis</name>
    <dbReference type="NCBI Taxonomy" id="40998"/>
    <lineage>
        <taxon>Eukaryota</taxon>
        <taxon>Fungi</taxon>
        <taxon>Dikarya</taxon>
        <taxon>Ascomycota</taxon>
        <taxon>Pezizomycotina</taxon>
        <taxon>Dothideomycetes</taxon>
        <taxon>Dothideomycetidae</taxon>
        <taxon>Myriangiales</taxon>
        <taxon>Elsinoaceae</taxon>
        <taxon>Elsinoe</taxon>
    </lineage>
</organism>
<accession>A0A4U7AV59</accession>
<evidence type="ECO:0000313" key="2">
    <source>
        <dbReference type="Proteomes" id="UP000308133"/>
    </source>
</evidence>
<protein>
    <submittedName>
        <fullName evidence="1">Uncharacterized protein</fullName>
    </submittedName>
</protein>
<name>A0A4U7AV59_9PEZI</name>
<dbReference type="EMBL" id="PTQR01000075">
    <property type="protein sequence ID" value="TKX22019.1"/>
    <property type="molecule type" value="Genomic_DNA"/>
</dbReference>
<comment type="caution">
    <text evidence="1">The sequence shown here is derived from an EMBL/GenBank/DDBJ whole genome shotgun (WGS) entry which is preliminary data.</text>
</comment>
<dbReference type="AlphaFoldDB" id="A0A4U7AV59"/>
<dbReference type="Proteomes" id="UP000308133">
    <property type="component" value="Unassembled WGS sequence"/>
</dbReference>
<evidence type="ECO:0000313" key="1">
    <source>
        <dbReference type="EMBL" id="TKX22019.1"/>
    </source>
</evidence>
<gene>
    <name evidence="1" type="ORF">C1H76_5912</name>
</gene>
<sequence length="105" mass="11131">MLAITPLLILAYAVLYAFAYAIPTGYVQLDVRDALAASKVEVPKVEARTDSPATPARKVKRSFTEAAGPLSMAGRSQGPVMSSGTVTLTTGEGQGFWHRCEGLKC</sequence>
<reference evidence="1 2" key="1">
    <citation type="submission" date="2018-02" db="EMBL/GenBank/DDBJ databases">
        <title>Draft genome sequences of Elsinoe sp., causing black scab on jojoba.</title>
        <authorList>
            <person name="Stodart B."/>
            <person name="Jeffress S."/>
            <person name="Ash G."/>
            <person name="Arun Chinnappa K."/>
        </authorList>
    </citation>
    <scope>NUCLEOTIDE SEQUENCE [LARGE SCALE GENOMIC DNA]</scope>
    <source>
        <strain evidence="1 2">Hillstone_2</strain>
    </source>
</reference>